<organism evidence="1 2">
    <name type="scientific">Pedobacter punctiformis</name>
    <dbReference type="NCBI Taxonomy" id="3004097"/>
    <lineage>
        <taxon>Bacteria</taxon>
        <taxon>Pseudomonadati</taxon>
        <taxon>Bacteroidota</taxon>
        <taxon>Sphingobacteriia</taxon>
        <taxon>Sphingobacteriales</taxon>
        <taxon>Sphingobacteriaceae</taxon>
        <taxon>Pedobacter</taxon>
    </lineage>
</organism>
<sequence>MNRTFVYMQNYKNLFTNPIWAFIIKDQAFAVFRRFSGENYSLGFSFQISSKDFIN</sequence>
<protein>
    <submittedName>
        <fullName evidence="1">Uncharacterized protein</fullName>
    </submittedName>
</protein>
<proteinExistence type="predicted"/>
<evidence type="ECO:0000313" key="1">
    <source>
        <dbReference type="EMBL" id="MCZ4244509.1"/>
    </source>
</evidence>
<name>A0ABT4L9A6_9SPHI</name>
<evidence type="ECO:0000313" key="2">
    <source>
        <dbReference type="Proteomes" id="UP001144347"/>
    </source>
</evidence>
<comment type="caution">
    <text evidence="1">The sequence shown here is derived from an EMBL/GenBank/DDBJ whole genome shotgun (WGS) entry which is preliminary data.</text>
</comment>
<accession>A0ABT4L9A6</accession>
<dbReference type="RefSeq" id="WP_269427577.1">
    <property type="nucleotide sequence ID" value="NZ_JAPWGM010000003.1"/>
</dbReference>
<gene>
    <name evidence="1" type="ORF">O0955_10885</name>
</gene>
<dbReference type="EMBL" id="JAPWGM010000003">
    <property type="protein sequence ID" value="MCZ4244509.1"/>
    <property type="molecule type" value="Genomic_DNA"/>
</dbReference>
<reference evidence="1" key="1">
    <citation type="submission" date="2022-12" db="EMBL/GenBank/DDBJ databases">
        <title>Genome sequence of HCMS5-2.</title>
        <authorList>
            <person name="Woo H."/>
        </authorList>
    </citation>
    <scope>NUCLEOTIDE SEQUENCE</scope>
    <source>
        <strain evidence="1">HCMS5-2</strain>
    </source>
</reference>
<dbReference type="Proteomes" id="UP001144347">
    <property type="component" value="Unassembled WGS sequence"/>
</dbReference>
<keyword evidence="2" id="KW-1185">Reference proteome</keyword>